<dbReference type="PANTHER" id="PTHR38462">
    <property type="entry name" value="EXONUCLEASE-LIKE PROTEIN"/>
    <property type="match status" value="1"/>
</dbReference>
<dbReference type="GO" id="GO:0003676">
    <property type="term" value="F:nucleic acid binding"/>
    <property type="evidence" value="ECO:0007669"/>
    <property type="project" value="InterPro"/>
</dbReference>
<dbReference type="RefSeq" id="WP_145281150.1">
    <property type="nucleotide sequence ID" value="NZ_CP036291.1"/>
</dbReference>
<dbReference type="Proteomes" id="UP000317429">
    <property type="component" value="Chromosome"/>
</dbReference>
<dbReference type="AlphaFoldDB" id="A0A518D6W7"/>
<dbReference type="Gene3D" id="3.30.420.10">
    <property type="entry name" value="Ribonuclease H-like superfamily/Ribonuclease H"/>
    <property type="match status" value="1"/>
</dbReference>
<dbReference type="InterPro" id="IPR036397">
    <property type="entry name" value="RNaseH_sf"/>
</dbReference>
<dbReference type="InterPro" id="IPR012337">
    <property type="entry name" value="RNaseH-like_sf"/>
</dbReference>
<evidence type="ECO:0000313" key="4">
    <source>
        <dbReference type="Proteomes" id="UP000317429"/>
    </source>
</evidence>
<dbReference type="Pfam" id="PF13482">
    <property type="entry name" value="RNase_H_2"/>
    <property type="match status" value="1"/>
</dbReference>
<feature type="region of interest" description="Disordered" evidence="1">
    <location>
        <begin position="12"/>
        <end position="31"/>
    </location>
</feature>
<accession>A0A518D6W7</accession>
<feature type="domain" description="YprB ribonuclease H-like" evidence="2">
    <location>
        <begin position="104"/>
        <end position="268"/>
    </location>
</feature>
<evidence type="ECO:0000256" key="1">
    <source>
        <dbReference type="SAM" id="MobiDB-lite"/>
    </source>
</evidence>
<keyword evidence="4" id="KW-1185">Reference proteome</keyword>
<gene>
    <name evidence="3" type="ORF">Pla175_05740</name>
</gene>
<dbReference type="OrthoDB" id="9790530at2"/>
<dbReference type="SUPFAM" id="SSF53098">
    <property type="entry name" value="Ribonuclease H-like"/>
    <property type="match status" value="1"/>
</dbReference>
<dbReference type="KEGG" id="pnd:Pla175_05740"/>
<dbReference type="InterPro" id="IPR038720">
    <property type="entry name" value="YprB_RNase_H-like_dom"/>
</dbReference>
<protein>
    <recommendedName>
        <fullName evidence="2">YprB ribonuclease H-like domain-containing protein</fullName>
    </recommendedName>
</protein>
<organism evidence="3 4">
    <name type="scientific">Pirellulimonas nuda</name>
    <dbReference type="NCBI Taxonomy" id="2528009"/>
    <lineage>
        <taxon>Bacteria</taxon>
        <taxon>Pseudomonadati</taxon>
        <taxon>Planctomycetota</taxon>
        <taxon>Planctomycetia</taxon>
        <taxon>Pirellulales</taxon>
        <taxon>Lacipirellulaceae</taxon>
        <taxon>Pirellulimonas</taxon>
    </lineage>
</organism>
<dbReference type="PANTHER" id="PTHR38462:SF1">
    <property type="entry name" value="YPRB RIBONUCLEASE H-LIKE DOMAIN-CONTAINING PROTEIN"/>
    <property type="match status" value="1"/>
</dbReference>
<evidence type="ECO:0000259" key="2">
    <source>
        <dbReference type="Pfam" id="PF13482"/>
    </source>
</evidence>
<evidence type="ECO:0000313" key="3">
    <source>
        <dbReference type="EMBL" id="QDU87217.1"/>
    </source>
</evidence>
<proteinExistence type="predicted"/>
<dbReference type="EMBL" id="CP036291">
    <property type="protein sequence ID" value="QDU87217.1"/>
    <property type="molecule type" value="Genomic_DNA"/>
</dbReference>
<sequence length="274" mass="30513">MQESLRRRLEALNRDRVDGAPAPPPRPVVRDAPLLPATATGLLSTGVVESTPAGEHLSIVVPLGDLWPGGERLVDARRQFLMELDDLAEPFPAWLSAFPARSVLLDLETCGLGGAALFLVGLLREVDHRLVVELLLARNYAEEAAVLHSLWRRLEGAEALVTYNGKSFDWPTVLDRSRRHLLHKSHALACPALHLDVLHPARRKWKNLLPDCRLLTLESRVCRRRRALDIPGARIPAAYDAYVRTGRAEEMEQILHHNALDLVTLLDVTLRVAA</sequence>
<name>A0A518D6W7_9BACT</name>
<reference evidence="3 4" key="1">
    <citation type="submission" date="2019-02" db="EMBL/GenBank/DDBJ databases">
        <title>Deep-cultivation of Planctomycetes and their phenomic and genomic characterization uncovers novel biology.</title>
        <authorList>
            <person name="Wiegand S."/>
            <person name="Jogler M."/>
            <person name="Boedeker C."/>
            <person name="Pinto D."/>
            <person name="Vollmers J."/>
            <person name="Rivas-Marin E."/>
            <person name="Kohn T."/>
            <person name="Peeters S.H."/>
            <person name="Heuer A."/>
            <person name="Rast P."/>
            <person name="Oberbeckmann S."/>
            <person name="Bunk B."/>
            <person name="Jeske O."/>
            <person name="Meyerdierks A."/>
            <person name="Storesund J.E."/>
            <person name="Kallscheuer N."/>
            <person name="Luecker S."/>
            <person name="Lage O.M."/>
            <person name="Pohl T."/>
            <person name="Merkel B.J."/>
            <person name="Hornburger P."/>
            <person name="Mueller R.-W."/>
            <person name="Bruemmer F."/>
            <person name="Labrenz M."/>
            <person name="Spormann A.M."/>
            <person name="Op den Camp H."/>
            <person name="Overmann J."/>
            <person name="Amann R."/>
            <person name="Jetten M.S.M."/>
            <person name="Mascher T."/>
            <person name="Medema M.H."/>
            <person name="Devos D.P."/>
            <person name="Kaster A.-K."/>
            <person name="Ovreas L."/>
            <person name="Rohde M."/>
            <person name="Galperin M.Y."/>
            <person name="Jogler C."/>
        </authorList>
    </citation>
    <scope>NUCLEOTIDE SEQUENCE [LARGE SCALE GENOMIC DNA]</scope>
    <source>
        <strain evidence="3 4">Pla175</strain>
    </source>
</reference>